<sequence>MATKPLHDWSKLGQKLAQKLDGITDEAKIKELVINTVNQITEAGVNPRRPLDTVRKEIRAKFPTVPATEAKPEGYYYTDSSKGRVKRFEHLALWYLTENTERWSV</sequence>
<comment type="caution">
    <text evidence="1">The sequence shown here is derived from an EMBL/GenBank/DDBJ whole genome shotgun (WGS) entry which is preliminary data.</text>
</comment>
<feature type="non-terminal residue" evidence="1">
    <location>
        <position position="105"/>
    </location>
</feature>
<evidence type="ECO:0000313" key="2">
    <source>
        <dbReference type="Proteomes" id="UP001576780"/>
    </source>
</evidence>
<organism evidence="1 2">
    <name type="scientific">Floridaenema evergladense BLCC-F167</name>
    <dbReference type="NCBI Taxonomy" id="3153639"/>
    <lineage>
        <taxon>Bacteria</taxon>
        <taxon>Bacillati</taxon>
        <taxon>Cyanobacteriota</taxon>
        <taxon>Cyanophyceae</taxon>
        <taxon>Oscillatoriophycideae</taxon>
        <taxon>Aerosakkonematales</taxon>
        <taxon>Aerosakkonemataceae</taxon>
        <taxon>Floridanema</taxon>
        <taxon>Floridanema evergladense</taxon>
    </lineage>
</organism>
<dbReference type="RefSeq" id="WP_413281030.1">
    <property type="nucleotide sequence ID" value="NZ_JBHFNT010000276.1"/>
</dbReference>
<accession>A0ABV4WUG0</accession>
<evidence type="ECO:0000313" key="1">
    <source>
        <dbReference type="EMBL" id="MFB2838731.1"/>
    </source>
</evidence>
<dbReference type="Proteomes" id="UP001576780">
    <property type="component" value="Unassembled WGS sequence"/>
</dbReference>
<reference evidence="1 2" key="1">
    <citation type="submission" date="2024-09" db="EMBL/GenBank/DDBJ databases">
        <title>Floridaenema gen nov. (Aerosakkonemataceae, Aerosakkonematales ord. nov., Cyanobacteria) from benthic tropical and subtropical fresh waters, with the description of four new species.</title>
        <authorList>
            <person name="Moretto J.A."/>
            <person name="Berthold D.E."/>
            <person name="Lefler F.W."/>
            <person name="Huang I.-S."/>
            <person name="Laughinghouse H. IV."/>
        </authorList>
    </citation>
    <scope>NUCLEOTIDE SEQUENCE [LARGE SCALE GENOMIC DNA]</scope>
    <source>
        <strain evidence="1 2">BLCC-F167</strain>
    </source>
</reference>
<gene>
    <name evidence="1" type="ORF">ACE1CA_29945</name>
</gene>
<name>A0ABV4WUG0_9CYAN</name>
<keyword evidence="2" id="KW-1185">Reference proteome</keyword>
<protein>
    <submittedName>
        <fullName evidence="1">Uncharacterized protein</fullName>
    </submittedName>
</protein>
<dbReference type="EMBL" id="JBHFNT010000276">
    <property type="protein sequence ID" value="MFB2838731.1"/>
    <property type="molecule type" value="Genomic_DNA"/>
</dbReference>
<proteinExistence type="predicted"/>